<accession>A0AA37DGS9</accession>
<evidence type="ECO:0000313" key="2">
    <source>
        <dbReference type="Proteomes" id="UP000018466"/>
    </source>
</evidence>
<keyword evidence="2" id="KW-1185">Reference proteome</keyword>
<dbReference type="Proteomes" id="UP000018466">
    <property type="component" value="Unassembled WGS sequence"/>
</dbReference>
<comment type="caution">
    <text evidence="1">The sequence shown here is derived from an EMBL/GenBank/DDBJ whole genome shotgun (WGS) entry which is preliminary data.</text>
</comment>
<evidence type="ECO:0000313" key="1">
    <source>
        <dbReference type="EMBL" id="EHO17445.1"/>
    </source>
</evidence>
<proteinExistence type="predicted"/>
<dbReference type="EMBL" id="AGEL01000006">
    <property type="protein sequence ID" value="EHO17445.1"/>
    <property type="molecule type" value="Genomic_DNA"/>
</dbReference>
<reference evidence="1 2" key="1">
    <citation type="submission" date="2011-10" db="EMBL/GenBank/DDBJ databases">
        <title>The Genome Sequence of Lachnospiraceae bacterium ACC2.</title>
        <authorList>
            <consortium name="The Broad Institute Genome Sequencing Platform"/>
            <person name="Earl A."/>
            <person name="Ward D."/>
            <person name="Feldgarden M."/>
            <person name="Gevers D."/>
            <person name="Sizova M."/>
            <person name="Hazen A."/>
            <person name="Epstein S."/>
            <person name="Young S.K."/>
            <person name="Zeng Q."/>
            <person name="Gargeya S."/>
            <person name="Fitzgerald M."/>
            <person name="Haas B."/>
            <person name="Abouelleil A."/>
            <person name="Alvarado L."/>
            <person name="Arachchi H.M."/>
            <person name="Berlin A."/>
            <person name="Brown A."/>
            <person name="Chapman S.B."/>
            <person name="Chen Z."/>
            <person name="Dunbar C."/>
            <person name="Freedman E."/>
            <person name="Gearin G."/>
            <person name="Goldberg J."/>
            <person name="Griggs A."/>
            <person name="Gujja S."/>
            <person name="Heiman D."/>
            <person name="Howarth C."/>
            <person name="Larson L."/>
            <person name="Lui A."/>
            <person name="MacDonald P.J.P."/>
            <person name="Montmayeur A."/>
            <person name="Murphy C."/>
            <person name="Neiman D."/>
            <person name="Pearson M."/>
            <person name="Priest M."/>
            <person name="Roberts A."/>
            <person name="Saif S."/>
            <person name="Shea T."/>
            <person name="Shenoy N."/>
            <person name="Sisk P."/>
            <person name="Stolte C."/>
            <person name="Sykes S."/>
            <person name="Wortman J."/>
            <person name="Nusbaum C."/>
            <person name="Birren B."/>
        </authorList>
    </citation>
    <scope>NUCLEOTIDE SEQUENCE [LARGE SCALE GENOMIC DNA]</scope>
    <source>
        <strain evidence="1 2">ACC2</strain>
    </source>
</reference>
<organism evidence="1 2">
    <name type="scientific">Stomatobaculum longum</name>
    <dbReference type="NCBI Taxonomy" id="796942"/>
    <lineage>
        <taxon>Bacteria</taxon>
        <taxon>Bacillati</taxon>
        <taxon>Bacillota</taxon>
        <taxon>Clostridia</taxon>
        <taxon>Lachnospirales</taxon>
        <taxon>Lachnospiraceae</taxon>
        <taxon>Stomatobaculum</taxon>
    </lineage>
</organism>
<dbReference type="GeneID" id="86940800"/>
<gene>
    <name evidence="1" type="ORF">HMPREF9623_01044</name>
</gene>
<sequence>MESGERAPVFVGIRHHSPVGARFIWELLRERRPACVLIEAPADFESLIDRLADPELKPPFAVMAYTTEAPVRSVLYPFAVYSPEYRALLAARELGIPVAFCDLPSSYMLGLQGAVERYLDRKRDEAAEKKTESATEPDDMEGFWERYLEQSPTLEDYLERSRIFGEEVRAAMPGERFEQAHNAVREAYMRRVIAEKIAAGIPADRLVVLTGAFHTPALSAGELLDDAALQKLPQCKAELTLMPYSYRRLSSRSGYAAGNLAPAYYELLWEALAAGKPESHAARYLSALAVHIRERGGLVSSAEVLEATLLAESLTRLREGVYPTHEELKDAAVTCLGHGSFGEIAEGIALTDIGTKIGHVPIGGLLTSIQRDFADQCADLKLNFGPVAEKLRLDLRENRRAKSEKSAFLQLRRSFFLQRLRLLGIGFAALQGSRQQDASWEENWVLSRTPEAEMQLAEAVLKGDTIAHAVSFDLQEKLTATEQIAEITELLESAFLCGMPELLQAAVSRLDSASIDEISIEEIARTAKILSRMLQFGDVRQSDVSVLRPILERLLLRAGLTLTDACFCDDEAAGHLAKSIEEIQRIFSVEKGLPSEKWEHAVRELSRRDDLNAKLSGLATAIRLDLGDLGEEELSQEISRRMSVGLRAELGALWFEGLSLRNHYALIVRRVVWESLSRYIDAIPEDCWQRAMVFLRRAFATYTAGEKDMVAENLAEFWGLQKEQVSEVLNAELSREESQALESFDFDDF</sequence>
<dbReference type="RefSeq" id="WP_009532877.1">
    <property type="nucleotide sequence ID" value="NZ_JH590862.1"/>
</dbReference>
<dbReference type="Pfam" id="PF18934">
    <property type="entry name" value="DUF5682"/>
    <property type="match status" value="1"/>
</dbReference>
<dbReference type="AlphaFoldDB" id="A0AA37DGS9"/>
<name>A0AA37DGS9_9FIRM</name>
<protein>
    <submittedName>
        <fullName evidence="1">Uncharacterized protein</fullName>
    </submittedName>
</protein>
<dbReference type="InterPro" id="IPR043737">
    <property type="entry name" value="DUF5682"/>
</dbReference>